<evidence type="ECO:0000256" key="5">
    <source>
        <dbReference type="ARBA" id="ARBA00022967"/>
    </source>
</evidence>
<keyword evidence="5" id="KW-1278">Translocase</keyword>
<evidence type="ECO:0000256" key="6">
    <source>
        <dbReference type="ARBA" id="ARBA00023032"/>
    </source>
</evidence>
<dbReference type="PROSITE" id="PS50893">
    <property type="entry name" value="ABC_TRANSPORTER_2"/>
    <property type="match status" value="1"/>
</dbReference>
<evidence type="ECO:0000256" key="4">
    <source>
        <dbReference type="ARBA" id="ARBA00022840"/>
    </source>
</evidence>
<dbReference type="PANTHER" id="PTHR42781">
    <property type="entry name" value="SPERMIDINE/PUTRESCINE IMPORT ATP-BINDING PROTEIN POTA"/>
    <property type="match status" value="1"/>
</dbReference>
<keyword evidence="6" id="KW-0764">Sulfate transport</keyword>
<dbReference type="NCBIfam" id="TIGR00968">
    <property type="entry name" value="3a0106s01"/>
    <property type="match status" value="1"/>
</dbReference>
<keyword evidence="1" id="KW-0813">Transport</keyword>
<dbReference type="KEGG" id="ipa:Isop_1500"/>
<dbReference type="PANTHER" id="PTHR42781:SF4">
    <property type="entry name" value="SPERMIDINE_PUTRESCINE IMPORT ATP-BINDING PROTEIN POTA"/>
    <property type="match status" value="1"/>
</dbReference>
<dbReference type="InterPro" id="IPR005666">
    <property type="entry name" value="Sulph_transpt1"/>
</dbReference>
<dbReference type="InterPro" id="IPR024765">
    <property type="entry name" value="TOBE-like"/>
</dbReference>
<gene>
    <name evidence="9" type="ordered locus">Isop_1500</name>
</gene>
<evidence type="ECO:0000259" key="8">
    <source>
        <dbReference type="PROSITE" id="PS50893"/>
    </source>
</evidence>
<name>E8QYU8_ISOPI</name>
<sequence>MTMWWQRTLKGRLGCRSIVADAETRFNRKGSTLFPAPSPRVEWGRDAVGRFWRQDPPDSPLVGSIGTPVSMRGPIAATERVGAGVDDVGIVVRHLRKRFGDYVALDDVSFEVPDGQLVGLLGPSGSGKSTVLRIIAGLEAPDFGTVELTGEDATTLPTRQRGVGFVFQHYALFRHMTVRQNIAFGLEVKKCPRTEIKKRVDELLDLVQLTPHAERYPSQLSGGQRQRVALARALAPRPRVLLLDEPFGALDAKVREELRAWLRKLHDEVHVTSLFVTHDQQEAFEVADQVVILHQGRVEQIGPPQELYERPATPFVTEFLGAVNLLRGEAIRNGRVMVQGVPTPASDPLVPSDAIGPFKVYVRPHDLEINRFGYADGLGNVTLNEGWRARVLKLVPMGSHVRVELVLADGTWIHVQTPRERQAELRLAPGEDVLVTPRNLKVFYESAPAHVPDYVI</sequence>
<dbReference type="Proteomes" id="UP000008631">
    <property type="component" value="Chromosome"/>
</dbReference>
<keyword evidence="2" id="KW-1003">Cell membrane</keyword>
<dbReference type="InParanoid" id="E8QYU8"/>
<dbReference type="Gene3D" id="3.40.50.300">
    <property type="entry name" value="P-loop containing nucleotide triphosphate hydrolases"/>
    <property type="match status" value="1"/>
</dbReference>
<dbReference type="InterPro" id="IPR050093">
    <property type="entry name" value="ABC_SmlMolc_Importer"/>
</dbReference>
<dbReference type="InterPro" id="IPR003593">
    <property type="entry name" value="AAA+_ATPase"/>
</dbReference>
<dbReference type="GO" id="GO:0043190">
    <property type="term" value="C:ATP-binding cassette (ABC) transporter complex"/>
    <property type="evidence" value="ECO:0007669"/>
    <property type="project" value="InterPro"/>
</dbReference>
<keyword evidence="7" id="KW-0472">Membrane</keyword>
<dbReference type="Pfam" id="PF12857">
    <property type="entry name" value="TOBE_3"/>
    <property type="match status" value="1"/>
</dbReference>
<dbReference type="AlphaFoldDB" id="E8QYU8"/>
<dbReference type="Pfam" id="PF00005">
    <property type="entry name" value="ABC_tran"/>
    <property type="match status" value="1"/>
</dbReference>
<keyword evidence="10" id="KW-1185">Reference proteome</keyword>
<dbReference type="GO" id="GO:0015697">
    <property type="term" value="P:quaternary ammonium group transport"/>
    <property type="evidence" value="ECO:0007669"/>
    <property type="project" value="UniProtKB-ARBA"/>
</dbReference>
<dbReference type="GO" id="GO:0005524">
    <property type="term" value="F:ATP binding"/>
    <property type="evidence" value="ECO:0007669"/>
    <property type="project" value="UniProtKB-KW"/>
</dbReference>
<dbReference type="InterPro" id="IPR003439">
    <property type="entry name" value="ABC_transporter-like_ATP-bd"/>
</dbReference>
<dbReference type="GO" id="GO:0016887">
    <property type="term" value="F:ATP hydrolysis activity"/>
    <property type="evidence" value="ECO:0007669"/>
    <property type="project" value="InterPro"/>
</dbReference>
<dbReference type="CDD" id="cd03296">
    <property type="entry name" value="ABC_CysA_sulfate_importer"/>
    <property type="match status" value="1"/>
</dbReference>
<dbReference type="InterPro" id="IPR027417">
    <property type="entry name" value="P-loop_NTPase"/>
</dbReference>
<dbReference type="PROSITE" id="PS00211">
    <property type="entry name" value="ABC_TRANSPORTER_1"/>
    <property type="match status" value="1"/>
</dbReference>
<reference key="1">
    <citation type="submission" date="2010-11" db="EMBL/GenBank/DDBJ databases">
        <title>The complete sequence of chromosome of Isophaera pallida ATCC 43644.</title>
        <authorList>
            <consortium name="US DOE Joint Genome Institute (JGI-PGF)"/>
            <person name="Lucas S."/>
            <person name="Copeland A."/>
            <person name="Lapidus A."/>
            <person name="Bruce D."/>
            <person name="Goodwin L."/>
            <person name="Pitluck S."/>
            <person name="Kyrpides N."/>
            <person name="Mavromatis K."/>
            <person name="Pagani I."/>
            <person name="Ivanova N."/>
            <person name="Saunders E."/>
            <person name="Brettin T."/>
            <person name="Detter J.C."/>
            <person name="Han C."/>
            <person name="Tapia R."/>
            <person name="Land M."/>
            <person name="Hauser L."/>
            <person name="Markowitz V."/>
            <person name="Cheng J.-F."/>
            <person name="Hugenholtz P."/>
            <person name="Woyke T."/>
            <person name="Wu D."/>
            <person name="Eisen J.A."/>
        </authorList>
    </citation>
    <scope>NUCLEOTIDE SEQUENCE</scope>
    <source>
        <strain>ATCC 43644</strain>
    </source>
</reference>
<evidence type="ECO:0000256" key="1">
    <source>
        <dbReference type="ARBA" id="ARBA00022448"/>
    </source>
</evidence>
<evidence type="ECO:0000256" key="7">
    <source>
        <dbReference type="ARBA" id="ARBA00023136"/>
    </source>
</evidence>
<dbReference type="SUPFAM" id="SSF52540">
    <property type="entry name" value="P-loop containing nucleoside triphosphate hydrolases"/>
    <property type="match status" value="1"/>
</dbReference>
<keyword evidence="3" id="KW-0547">Nucleotide-binding</keyword>
<dbReference type="GO" id="GO:0015419">
    <property type="term" value="F:ABC-type sulfate transporter activity"/>
    <property type="evidence" value="ECO:0007669"/>
    <property type="project" value="InterPro"/>
</dbReference>
<evidence type="ECO:0000313" key="10">
    <source>
        <dbReference type="Proteomes" id="UP000008631"/>
    </source>
</evidence>
<dbReference type="InterPro" id="IPR017871">
    <property type="entry name" value="ABC_transporter-like_CS"/>
</dbReference>
<dbReference type="FunFam" id="3.40.50.300:FF:000425">
    <property type="entry name" value="Probable ABC transporter, ATP-binding subunit"/>
    <property type="match status" value="1"/>
</dbReference>
<proteinExistence type="predicted"/>
<evidence type="ECO:0000256" key="3">
    <source>
        <dbReference type="ARBA" id="ARBA00022741"/>
    </source>
</evidence>
<organism evidence="9 10">
    <name type="scientific">Isosphaera pallida (strain ATCC 43644 / DSM 9630 / IS1B)</name>
    <dbReference type="NCBI Taxonomy" id="575540"/>
    <lineage>
        <taxon>Bacteria</taxon>
        <taxon>Pseudomonadati</taxon>
        <taxon>Planctomycetota</taxon>
        <taxon>Planctomycetia</taxon>
        <taxon>Isosphaerales</taxon>
        <taxon>Isosphaeraceae</taxon>
        <taxon>Isosphaera</taxon>
    </lineage>
</organism>
<dbReference type="InterPro" id="IPR008995">
    <property type="entry name" value="Mo/tungstate-bd_C_term_dom"/>
</dbReference>
<dbReference type="HOGENOM" id="CLU_000604_1_1_0"/>
<accession>E8QYU8</accession>
<feature type="domain" description="ABC transporter" evidence="8">
    <location>
        <begin position="90"/>
        <end position="320"/>
    </location>
</feature>
<dbReference type="FunCoup" id="E8QYU8">
    <property type="interactions" value="144"/>
</dbReference>
<reference evidence="9 10" key="2">
    <citation type="journal article" date="2011" name="Stand. Genomic Sci.">
        <title>Complete genome sequence of Isosphaera pallida type strain (IS1B).</title>
        <authorList>
            <consortium name="US DOE Joint Genome Institute (JGI-PGF)"/>
            <person name="Goker M."/>
            <person name="Cleland D."/>
            <person name="Saunders E."/>
            <person name="Lapidus A."/>
            <person name="Nolan M."/>
            <person name="Lucas S."/>
            <person name="Hammon N."/>
            <person name="Deshpande S."/>
            <person name="Cheng J.F."/>
            <person name="Tapia R."/>
            <person name="Han C."/>
            <person name="Goodwin L."/>
            <person name="Pitluck S."/>
            <person name="Liolios K."/>
            <person name="Pagani I."/>
            <person name="Ivanova N."/>
            <person name="Mavromatis K."/>
            <person name="Pati A."/>
            <person name="Chen A."/>
            <person name="Palaniappan K."/>
            <person name="Land M."/>
            <person name="Hauser L."/>
            <person name="Chang Y.J."/>
            <person name="Jeffries C.D."/>
            <person name="Detter J.C."/>
            <person name="Beck B."/>
            <person name="Woyke T."/>
            <person name="Bristow J."/>
            <person name="Eisen J.A."/>
            <person name="Markowitz V."/>
            <person name="Hugenholtz P."/>
            <person name="Kyrpides N.C."/>
            <person name="Klenk H.P."/>
        </authorList>
    </citation>
    <scope>NUCLEOTIDE SEQUENCE [LARGE SCALE GENOMIC DNA]</scope>
    <source>
        <strain evidence="10">ATCC 43644 / DSM 9630 / IS1B</strain>
    </source>
</reference>
<dbReference type="STRING" id="575540.Isop_1500"/>
<evidence type="ECO:0000313" key="9">
    <source>
        <dbReference type="EMBL" id="ADV62085.1"/>
    </source>
</evidence>
<dbReference type="SMART" id="SM00382">
    <property type="entry name" value="AAA"/>
    <property type="match status" value="1"/>
</dbReference>
<evidence type="ECO:0000256" key="2">
    <source>
        <dbReference type="ARBA" id="ARBA00022475"/>
    </source>
</evidence>
<dbReference type="eggNOG" id="COG1118">
    <property type="taxonomic scope" value="Bacteria"/>
</dbReference>
<keyword evidence="4" id="KW-0067">ATP-binding</keyword>
<dbReference type="EMBL" id="CP002353">
    <property type="protein sequence ID" value="ADV62085.1"/>
    <property type="molecule type" value="Genomic_DNA"/>
</dbReference>
<dbReference type="SUPFAM" id="SSF50331">
    <property type="entry name" value="MOP-like"/>
    <property type="match status" value="1"/>
</dbReference>
<protein>
    <submittedName>
        <fullName evidence="9">Sulfate ABC transporter, ATPase subunit</fullName>
    </submittedName>
</protein>